<organism evidence="1 2">
    <name type="scientific">Acidiferrobacter thiooxydans</name>
    <dbReference type="NCBI Taxonomy" id="163359"/>
    <lineage>
        <taxon>Bacteria</taxon>
        <taxon>Pseudomonadati</taxon>
        <taxon>Pseudomonadota</taxon>
        <taxon>Gammaproteobacteria</taxon>
        <taxon>Acidiferrobacterales</taxon>
        <taxon>Acidiferrobacteraceae</taxon>
        <taxon>Acidiferrobacter</taxon>
    </lineage>
</organism>
<dbReference type="AlphaFoldDB" id="A0A1C2FXY3"/>
<dbReference type="OrthoDB" id="9936369at2"/>
<accession>A0A1C2FXY3</accession>
<keyword evidence="2" id="KW-1185">Reference proteome</keyword>
<evidence type="ECO:0000313" key="2">
    <source>
        <dbReference type="Proteomes" id="UP000253250"/>
    </source>
</evidence>
<comment type="caution">
    <text evidence="1">The sequence shown here is derived from an EMBL/GenBank/DDBJ whole genome shotgun (WGS) entry which is preliminary data.</text>
</comment>
<protein>
    <submittedName>
        <fullName evidence="1">Uncharacterized protein</fullName>
    </submittedName>
</protein>
<name>A0A1C2FXY3_9GAMM</name>
<dbReference type="Proteomes" id="UP000253250">
    <property type="component" value="Unassembled WGS sequence"/>
</dbReference>
<sequence length="100" mass="10496">MKRWTLLIFCFFTSPALAIMRLPGYAQGSDLRITIEERAHAITDVIALVVSILAIIGILIGAGYFAIGQGDRGRSYVVGSVLGLVLAASAYGIAALVIGS</sequence>
<evidence type="ECO:0000313" key="1">
    <source>
        <dbReference type="EMBL" id="RCN58519.1"/>
    </source>
</evidence>
<reference evidence="1 2" key="1">
    <citation type="submission" date="2018-02" db="EMBL/GenBank/DDBJ databases">
        <title>Insights into the biology of acidophilic members of the Acidiferrobacteraceae family derived from comparative genomic analyses.</title>
        <authorList>
            <person name="Issotta F."/>
            <person name="Thyssen C."/>
            <person name="Mena C."/>
            <person name="Moya A."/>
            <person name="Bellenberg S."/>
            <person name="Sproer C."/>
            <person name="Covarrubias P.C."/>
            <person name="Sand W."/>
            <person name="Quatrini R."/>
            <person name="Vera M."/>
        </authorList>
    </citation>
    <scope>NUCLEOTIDE SEQUENCE [LARGE SCALE GENOMIC DNA]</scope>
    <source>
        <strain evidence="2">m-1</strain>
    </source>
</reference>
<gene>
    <name evidence="1" type="ORF">C4900_01615</name>
</gene>
<dbReference type="STRING" id="163359.A9R16_04130"/>
<proteinExistence type="predicted"/>
<dbReference type="EMBL" id="PSYR01000001">
    <property type="protein sequence ID" value="RCN58519.1"/>
    <property type="molecule type" value="Genomic_DNA"/>
</dbReference>
<dbReference type="RefSeq" id="WP_065972053.1">
    <property type="nucleotide sequence ID" value="NZ_CP080624.1"/>
</dbReference>